<dbReference type="RefSeq" id="WP_339095678.1">
    <property type="nucleotide sequence ID" value="NZ_CP149782.1"/>
</dbReference>
<protein>
    <recommendedName>
        <fullName evidence="3">Antitoxin</fullName>
    </recommendedName>
</protein>
<accession>A0AAU6Q2H7</accession>
<feature type="compositionally biased region" description="Basic and acidic residues" evidence="1">
    <location>
        <begin position="66"/>
        <end position="81"/>
    </location>
</feature>
<feature type="region of interest" description="Disordered" evidence="1">
    <location>
        <begin position="53"/>
        <end position="81"/>
    </location>
</feature>
<evidence type="ECO:0000256" key="1">
    <source>
        <dbReference type="SAM" id="MobiDB-lite"/>
    </source>
</evidence>
<evidence type="ECO:0000313" key="2">
    <source>
        <dbReference type="EMBL" id="WYF44467.1"/>
    </source>
</evidence>
<reference evidence="2" key="1">
    <citation type="submission" date="2024-03" db="EMBL/GenBank/DDBJ databases">
        <title>Deinococcus weizhi sp. nov., isolated from human skin.</title>
        <authorList>
            <person name="Wei Z."/>
            <person name="Tian F."/>
            <person name="Yang C."/>
            <person name="Xin L.T."/>
            <person name="Wen Z.J."/>
            <person name="Lan K.C."/>
            <person name="Yu L."/>
            <person name="Zhe W."/>
            <person name="Dan F.D."/>
            <person name="Jun W."/>
            <person name="Rui Z."/>
            <person name="Yong X.J."/>
            <person name="Ting Y."/>
            <person name="Wei X."/>
            <person name="Xu Z.G."/>
            <person name="Xin Z."/>
            <person name="Dong F.G."/>
            <person name="Ni X.M."/>
            <person name="Zheng M.G."/>
            <person name="Chun Y."/>
            <person name="Qian W.X."/>
        </authorList>
    </citation>
    <scope>NUCLEOTIDE SEQUENCE</scope>
    <source>
        <strain evidence="2">VB142</strain>
    </source>
</reference>
<organism evidence="2">
    <name type="scientific">Deinococcus sp. VB142</name>
    <dbReference type="NCBI Taxonomy" id="3112952"/>
    <lineage>
        <taxon>Bacteria</taxon>
        <taxon>Thermotogati</taxon>
        <taxon>Deinococcota</taxon>
        <taxon>Deinococci</taxon>
        <taxon>Deinococcales</taxon>
        <taxon>Deinococcaceae</taxon>
        <taxon>Deinococcus</taxon>
    </lineage>
</organism>
<gene>
    <name evidence="2" type="ORF">WDJ50_13905</name>
</gene>
<evidence type="ECO:0008006" key="3">
    <source>
        <dbReference type="Google" id="ProtNLM"/>
    </source>
</evidence>
<dbReference type="EMBL" id="CP149782">
    <property type="protein sequence ID" value="WYF44467.1"/>
    <property type="molecule type" value="Genomic_DNA"/>
</dbReference>
<dbReference type="AlphaFoldDB" id="A0AAU6Q2H7"/>
<proteinExistence type="predicted"/>
<sequence length="81" mass="8454">MSDKSALENMVDAAGAKLNEAADRARAAGHEVAARLSDNPLDTAAEKVKAGVDRVKAEGHNAQAHAEYDEGKREATDGDGH</sequence>
<name>A0AAU6Q2H7_9DEIO</name>